<proteinExistence type="predicted"/>
<dbReference type="AlphaFoldDB" id="M0BWJ0"/>
<dbReference type="EMBL" id="AOIS01000063">
    <property type="protein sequence ID" value="ELZ14472.1"/>
    <property type="molecule type" value="Genomic_DNA"/>
</dbReference>
<name>M0BWJ0_9EURY</name>
<keyword evidence="2" id="KW-1185">Reference proteome</keyword>
<comment type="caution">
    <text evidence="1">The sequence shown here is derived from an EMBL/GenBank/DDBJ whole genome shotgun (WGS) entry which is preliminary data.</text>
</comment>
<gene>
    <name evidence="1" type="ORF">C477_20074</name>
</gene>
<dbReference type="eggNOG" id="arCOG08178">
    <property type="taxonomic scope" value="Archaea"/>
</dbReference>
<evidence type="ECO:0000313" key="1">
    <source>
        <dbReference type="EMBL" id="ELZ14472.1"/>
    </source>
</evidence>
<dbReference type="STRING" id="1227488.C477_20074"/>
<organism evidence="1 2">
    <name type="scientific">Haloterrigena salina JCM 13891</name>
    <dbReference type="NCBI Taxonomy" id="1227488"/>
    <lineage>
        <taxon>Archaea</taxon>
        <taxon>Methanobacteriati</taxon>
        <taxon>Methanobacteriota</taxon>
        <taxon>Stenosarchaea group</taxon>
        <taxon>Halobacteria</taxon>
        <taxon>Halobacteriales</taxon>
        <taxon>Natrialbaceae</taxon>
        <taxon>Haloterrigena</taxon>
    </lineage>
</organism>
<sequence>MRRDGRGLFDEPATHKALTAMRLRGKRHEYVTSEVSNPLSPSNR</sequence>
<evidence type="ECO:0000313" key="2">
    <source>
        <dbReference type="Proteomes" id="UP000011657"/>
    </source>
</evidence>
<dbReference type="RefSeq" id="WP_008896271.1">
    <property type="nucleotide sequence ID" value="NZ_AOIS01000063.1"/>
</dbReference>
<dbReference type="PATRIC" id="fig|1227488.3.peg.4023"/>
<dbReference type="Proteomes" id="UP000011657">
    <property type="component" value="Unassembled WGS sequence"/>
</dbReference>
<protein>
    <submittedName>
        <fullName evidence="1">IucA/IucC family protein</fullName>
    </submittedName>
</protein>
<accession>M0BWJ0</accession>
<reference evidence="1 2" key="1">
    <citation type="journal article" date="2014" name="PLoS Genet.">
        <title>Phylogenetically driven sequencing of extremely halophilic archaea reveals strategies for static and dynamic osmo-response.</title>
        <authorList>
            <person name="Becker E.A."/>
            <person name="Seitzer P.M."/>
            <person name="Tritt A."/>
            <person name="Larsen D."/>
            <person name="Krusor M."/>
            <person name="Yao A.I."/>
            <person name="Wu D."/>
            <person name="Madern D."/>
            <person name="Eisen J.A."/>
            <person name="Darling A.E."/>
            <person name="Facciotti M.T."/>
        </authorList>
    </citation>
    <scope>NUCLEOTIDE SEQUENCE [LARGE SCALE GENOMIC DNA]</scope>
    <source>
        <strain evidence="1 2">JCM 13891</strain>
    </source>
</reference>